<feature type="domain" description="Helicase ATP-binding" evidence="10">
    <location>
        <begin position="152"/>
        <end position="465"/>
    </location>
</feature>
<keyword evidence="7" id="KW-0411">Iron-sulfur</keyword>
<feature type="compositionally biased region" description="Low complexity" evidence="9">
    <location>
        <begin position="1414"/>
        <end position="1430"/>
    </location>
</feature>
<keyword evidence="1" id="KW-0479">Metal-binding</keyword>
<dbReference type="Gene3D" id="3.40.50.300">
    <property type="entry name" value="P-loop containing nucleotide triphosphate hydrolases"/>
    <property type="match status" value="2"/>
</dbReference>
<dbReference type="InterPro" id="IPR014013">
    <property type="entry name" value="Helic_SF1/SF2_ATP-bd_DinG/Rad3"/>
</dbReference>
<evidence type="ECO:0000256" key="5">
    <source>
        <dbReference type="ARBA" id="ARBA00022840"/>
    </source>
</evidence>
<keyword evidence="5" id="KW-0067">ATP-binding</keyword>
<organism evidence="11 12">
    <name type="scientific">Durusdinium trenchii</name>
    <dbReference type="NCBI Taxonomy" id="1381693"/>
    <lineage>
        <taxon>Eukaryota</taxon>
        <taxon>Sar</taxon>
        <taxon>Alveolata</taxon>
        <taxon>Dinophyceae</taxon>
        <taxon>Suessiales</taxon>
        <taxon>Symbiodiniaceae</taxon>
        <taxon>Durusdinium</taxon>
    </lineage>
</organism>
<feature type="compositionally biased region" description="Low complexity" evidence="9">
    <location>
        <begin position="1278"/>
        <end position="1288"/>
    </location>
</feature>
<name>A0ABP0Q3F9_9DINO</name>
<feature type="compositionally biased region" description="Pro residues" evidence="9">
    <location>
        <begin position="1581"/>
        <end position="1591"/>
    </location>
</feature>
<feature type="region of interest" description="Disordered" evidence="9">
    <location>
        <begin position="1241"/>
        <end position="1339"/>
    </location>
</feature>
<accession>A0ABP0Q3F9</accession>
<feature type="compositionally biased region" description="Polar residues" evidence="9">
    <location>
        <begin position="1701"/>
        <end position="1719"/>
    </location>
</feature>
<feature type="compositionally biased region" description="Basic and acidic residues" evidence="9">
    <location>
        <begin position="1325"/>
        <end position="1339"/>
    </location>
</feature>
<dbReference type="Pfam" id="PF06733">
    <property type="entry name" value="DEAD_2"/>
    <property type="match status" value="1"/>
</dbReference>
<feature type="compositionally biased region" description="Basic and acidic residues" evidence="9">
    <location>
        <begin position="1515"/>
        <end position="1531"/>
    </location>
</feature>
<dbReference type="SMART" id="SM00491">
    <property type="entry name" value="HELICc2"/>
    <property type="match status" value="1"/>
</dbReference>
<dbReference type="SUPFAM" id="SSF52540">
    <property type="entry name" value="P-loop containing nucleoside triphosphate hydrolases"/>
    <property type="match status" value="2"/>
</dbReference>
<dbReference type="InterPro" id="IPR045028">
    <property type="entry name" value="DinG/Rad3-like"/>
</dbReference>
<dbReference type="Proteomes" id="UP001642484">
    <property type="component" value="Unassembled WGS sequence"/>
</dbReference>
<keyword evidence="12" id="KW-1185">Reference proteome</keyword>
<dbReference type="Gene3D" id="3.40.50.1820">
    <property type="entry name" value="alpha/beta hydrolase"/>
    <property type="match status" value="1"/>
</dbReference>
<dbReference type="Pfam" id="PF13307">
    <property type="entry name" value="Helicase_C_2"/>
    <property type="match status" value="1"/>
</dbReference>
<evidence type="ECO:0000313" key="11">
    <source>
        <dbReference type="EMBL" id="CAK9082796.1"/>
    </source>
</evidence>
<sequence>MALLVSPATPRSVASTALDSEDSETEPPAPLAPSTAAPAAGSAADAAQSGTIDVASESDVEMTELKDAKATPLHQAAARSGGRQSSLLFWTSRAEGPPGKRFKRLTASEATARRRDRRERNTALRFWEIRLPPPVVGYDHQVERLCSSSIVNGLEAWFPVEPLPSQLQLLSAAVEAMEKRTVALLESPTGTGKTLALLTSSLAFQWRCFQSWQQQGHHLPPAPASRLGRKDDQAAPDGQTGTGGGPDGPAAVPRVIWIARTHDQLEHTIRELRRLPYRPLESLRISRERFCLHPFVQQAQDKSTACEMATMTRHGNALGGGMSGCVHLDNAEAIGYPTIAEHRAKFEAGGTLAVYDIEDLVKEGHDTQTCPYHASMDLTGEGAALILCTYPQIMDPCVRESSNFEQVLQDAVVVIDEAHNLPQVARDSASFRGSVVDFEQLISKLQGLAKATAEPEAVELAEKVCGAVTRLRDWLSTSAAGGDAGPIRLTPMGDELRDEGGRGCLVLVSQIAGVGSVAEAQRLLTMLRGLRRRFIEHGLEGWAVRSSAVNEMDSFLRKMSLVLEEAGRGSYTLVVTKAGFGQRGRLAMVALSGLVAFHNAVGHCRAVLCASGTLAPFPLFKRELGLELEGAEPTLFSSRVVAEEIGQSPHVSRRLKVLAIKAVEGQKLSSTRSFRAQHGAQYLSSLAKVLQLLLPAVPHGKLIFFPSHEQLADAVNHWQRLALLQRGAAGGFDRLGGIPVVIETSGLSSEAAAALVSQYRQLASKDEGSILLAVMRGRCAEGADFKDEAARAVVVVGVPFPSMDTEVRLKMEYEGRHGSAWYEAEAYRSVSQAAGRLLRHQSDYGCLLLLDYRFAAENPPLQLSSWLRQELREQRGKGLELLQRKVEMGHTPRRTERRASRSGGGVPAVISSMYTFGAPAVSRPPMPDLNSPDHCFPGLRTYTENKLAGGGRQVDAASMFDAYAHPFISVLALDWGQDSFYQPCPGDATWPQGGGAADWGLHSETHYAPRLQNVTLSGVAVATDEPFKTANEMVTLAYKSYDTVENTIKEMKTKLPKWRLVDRHVFEWSEGAYDDDPIMVAQQTETLECALVFTGTNHFGELGSSVKQHLTGYCGFDQVHAGYRDEVWQLSDHAIWPKITEKLSKCSSVRCVGHSLGGAMCDVFSGCINSGRLEDPETWPTETGRVNVVLTLALALAALADETEDLTKSIQELFEEEARVPEKKGDALAPAVPEVHHMLVDPFDDSDLGQDAKVSRPPASPQDPLENPFSELASVKTPAAGSPASPSSRWFPDPGSADPFAELEKAGPVTSSSVQSGSKPFASERTSKPEFKERKEKPVKASWGALKAFMETETSTLMPPSGPEHLKLKDLETKPGESLPKSTEQWEVKPSMKDSELNEVKAATPITKQLELKPSTFSSSTAPAAPASPSDPVLPTHHETSRTDLAWAAGAAQATAMSEMNKSTGLAQKIKGNSTGMKVENSTETMMSKASFGDSNAKETKATSSSPVLVNDAVKSVEVKKSEEAEHEPQRRAAPPQPLVAEAAAKQPSLRARAQAPAEVDTVPFAREVDMEMAESEPVELPAPPAPPAPPAKAARLAGPASFAAFWTQEAVAPQVEKPRGDSEPLVLVQRGQGVDFTKVTPQPEEPSISISEPFRVWEEEDQQAAQQLKDLDRRLRQRARRSIRAESTVLAPEEEKGAAGSSSGAENNRSFEASTVGSAQELLASSEDDQGGTPELMPEIGSQEELQALGAGPGSAPVELGIVDSLCPGRGGFQPG</sequence>
<keyword evidence="8" id="KW-0413">Isomerase</keyword>
<dbReference type="SMART" id="SM00488">
    <property type="entry name" value="DEXDc2"/>
    <property type="match status" value="1"/>
</dbReference>
<evidence type="ECO:0000256" key="2">
    <source>
        <dbReference type="ARBA" id="ARBA00022741"/>
    </source>
</evidence>
<dbReference type="InterPro" id="IPR006555">
    <property type="entry name" value="ATP-dep_Helicase_C"/>
</dbReference>
<evidence type="ECO:0000256" key="6">
    <source>
        <dbReference type="ARBA" id="ARBA00023004"/>
    </source>
</evidence>
<feature type="compositionally biased region" description="Basic and acidic residues" evidence="9">
    <location>
        <begin position="1364"/>
        <end position="1375"/>
    </location>
</feature>
<evidence type="ECO:0000256" key="3">
    <source>
        <dbReference type="ARBA" id="ARBA00022801"/>
    </source>
</evidence>
<dbReference type="InterPro" id="IPR027417">
    <property type="entry name" value="P-loop_NTPase"/>
</dbReference>
<feature type="region of interest" description="Disordered" evidence="9">
    <location>
        <begin position="1614"/>
        <end position="1663"/>
    </location>
</feature>
<feature type="region of interest" description="Disordered" evidence="9">
    <location>
        <begin position="1"/>
        <end position="60"/>
    </location>
</feature>
<comment type="caution">
    <text evidence="11">The sequence shown here is derived from an EMBL/GenBank/DDBJ whole genome shotgun (WGS) entry which is preliminary data.</text>
</comment>
<evidence type="ECO:0000256" key="7">
    <source>
        <dbReference type="ARBA" id="ARBA00023014"/>
    </source>
</evidence>
<feature type="region of interest" description="Disordered" evidence="9">
    <location>
        <begin position="1458"/>
        <end position="1561"/>
    </location>
</feature>
<keyword evidence="6" id="KW-0408">Iron</keyword>
<proteinExistence type="predicted"/>
<feature type="region of interest" description="Disordered" evidence="9">
    <location>
        <begin position="217"/>
        <end position="251"/>
    </location>
</feature>
<feature type="compositionally biased region" description="Polar residues" evidence="9">
    <location>
        <begin position="1309"/>
        <end position="1318"/>
    </location>
</feature>
<feature type="region of interest" description="Disordered" evidence="9">
    <location>
        <begin position="1680"/>
        <end position="1758"/>
    </location>
</feature>
<gene>
    <name evidence="11" type="ORF">CCMP2556_LOCUS40419</name>
</gene>
<evidence type="ECO:0000313" key="12">
    <source>
        <dbReference type="Proteomes" id="UP001642484"/>
    </source>
</evidence>
<dbReference type="PROSITE" id="PS51193">
    <property type="entry name" value="HELICASE_ATP_BIND_2"/>
    <property type="match status" value="1"/>
</dbReference>
<dbReference type="InterPro" id="IPR029058">
    <property type="entry name" value="AB_hydrolase_fold"/>
</dbReference>
<dbReference type="EMBL" id="CAXAMN010023962">
    <property type="protein sequence ID" value="CAK9082796.1"/>
    <property type="molecule type" value="Genomic_DNA"/>
</dbReference>
<evidence type="ECO:0000256" key="9">
    <source>
        <dbReference type="SAM" id="MobiDB-lite"/>
    </source>
</evidence>
<keyword evidence="4" id="KW-0347">Helicase</keyword>
<feature type="compositionally biased region" description="Basic and acidic residues" evidence="9">
    <location>
        <begin position="1384"/>
        <end position="1399"/>
    </location>
</feature>
<evidence type="ECO:0000259" key="10">
    <source>
        <dbReference type="PROSITE" id="PS51193"/>
    </source>
</evidence>
<evidence type="ECO:0000256" key="4">
    <source>
        <dbReference type="ARBA" id="ARBA00022806"/>
    </source>
</evidence>
<keyword evidence="3" id="KW-0378">Hydrolase</keyword>
<feature type="compositionally biased region" description="Low complexity" evidence="9">
    <location>
        <begin position="32"/>
        <end position="47"/>
    </location>
</feature>
<feature type="region of interest" description="Disordered" evidence="9">
    <location>
        <begin position="1353"/>
        <end position="1442"/>
    </location>
</feature>
<evidence type="ECO:0000256" key="1">
    <source>
        <dbReference type="ARBA" id="ARBA00022723"/>
    </source>
</evidence>
<dbReference type="PANTHER" id="PTHR11472">
    <property type="entry name" value="DNA REPAIR DEAD HELICASE RAD3/XP-D SUBFAMILY MEMBER"/>
    <property type="match status" value="1"/>
</dbReference>
<evidence type="ECO:0000256" key="8">
    <source>
        <dbReference type="ARBA" id="ARBA00023235"/>
    </source>
</evidence>
<feature type="region of interest" description="Disordered" evidence="9">
    <location>
        <begin position="1573"/>
        <end position="1596"/>
    </location>
</feature>
<dbReference type="InterPro" id="IPR006554">
    <property type="entry name" value="Helicase-like_DEXD_c2"/>
</dbReference>
<reference evidence="11 12" key="1">
    <citation type="submission" date="2024-02" db="EMBL/GenBank/DDBJ databases">
        <authorList>
            <person name="Chen Y."/>
            <person name="Shah S."/>
            <person name="Dougan E. K."/>
            <person name="Thang M."/>
            <person name="Chan C."/>
        </authorList>
    </citation>
    <scope>NUCLEOTIDE SEQUENCE [LARGE SCALE GENOMIC DNA]</scope>
</reference>
<protein>
    <recommendedName>
        <fullName evidence="10">Helicase ATP-binding domain-containing protein</fullName>
    </recommendedName>
</protein>
<dbReference type="PANTHER" id="PTHR11472:SF47">
    <property type="entry name" value="FANCONI ANEMIA GROUP J PROTEIN"/>
    <property type="match status" value="1"/>
</dbReference>
<dbReference type="InterPro" id="IPR010614">
    <property type="entry name" value="RAD3-like_helicase_DEAD"/>
</dbReference>
<keyword evidence="2" id="KW-0547">Nucleotide-binding</keyword>
<feature type="compositionally biased region" description="Polar residues" evidence="9">
    <location>
        <begin position="1458"/>
        <end position="1488"/>
    </location>
</feature>